<feature type="domain" description="Nitroreductase" evidence="6">
    <location>
        <begin position="14"/>
        <end position="165"/>
    </location>
</feature>
<evidence type="ECO:0000256" key="1">
    <source>
        <dbReference type="ARBA" id="ARBA00008366"/>
    </source>
</evidence>
<comment type="caution">
    <text evidence="7">The sequence shown here is derived from an EMBL/GenBank/DDBJ whole genome shotgun (WGS) entry which is preliminary data.</text>
</comment>
<keyword evidence="2 5" id="KW-0285">Flavoprotein</keyword>
<evidence type="ECO:0000256" key="5">
    <source>
        <dbReference type="PIRNR" id="PIRNR005426"/>
    </source>
</evidence>
<dbReference type="Pfam" id="PF00881">
    <property type="entry name" value="Nitroreductase"/>
    <property type="match status" value="1"/>
</dbReference>
<protein>
    <submittedName>
        <fullName evidence="7">NADPH-dependent oxidoreductase</fullName>
    </submittedName>
</protein>
<dbReference type="CDD" id="cd02146">
    <property type="entry name" value="NfsA-like"/>
    <property type="match status" value="1"/>
</dbReference>
<evidence type="ECO:0000313" key="8">
    <source>
        <dbReference type="Proteomes" id="UP001597192"/>
    </source>
</evidence>
<dbReference type="PIRSF" id="PIRSF005426">
    <property type="entry name" value="Frp"/>
    <property type="match status" value="1"/>
</dbReference>
<dbReference type="RefSeq" id="WP_125695881.1">
    <property type="nucleotide sequence ID" value="NZ_JBHTOG010000044.1"/>
</dbReference>
<dbReference type="InterPro" id="IPR029479">
    <property type="entry name" value="Nitroreductase"/>
</dbReference>
<dbReference type="InterPro" id="IPR016446">
    <property type="entry name" value="Flavin_OxRdtase_Frp"/>
</dbReference>
<evidence type="ECO:0000259" key="6">
    <source>
        <dbReference type="Pfam" id="PF00881"/>
    </source>
</evidence>
<dbReference type="EMBL" id="JBHTOG010000044">
    <property type="protein sequence ID" value="MFD1432749.1"/>
    <property type="molecule type" value="Genomic_DNA"/>
</dbReference>
<dbReference type="Gene3D" id="3.40.109.10">
    <property type="entry name" value="NADH Oxidase"/>
    <property type="match status" value="1"/>
</dbReference>
<dbReference type="SUPFAM" id="SSF55469">
    <property type="entry name" value="FMN-dependent nitroreductase-like"/>
    <property type="match status" value="1"/>
</dbReference>
<dbReference type="Proteomes" id="UP001597192">
    <property type="component" value="Unassembled WGS sequence"/>
</dbReference>
<organism evidence="7 8">
    <name type="scientific">Lacticaseibacillus yichunensis</name>
    <dbReference type="NCBI Taxonomy" id="2486015"/>
    <lineage>
        <taxon>Bacteria</taxon>
        <taxon>Bacillati</taxon>
        <taxon>Bacillota</taxon>
        <taxon>Bacilli</taxon>
        <taxon>Lactobacillales</taxon>
        <taxon>Lactobacillaceae</taxon>
        <taxon>Lacticaseibacillus</taxon>
    </lineage>
</organism>
<evidence type="ECO:0000256" key="3">
    <source>
        <dbReference type="ARBA" id="ARBA00022643"/>
    </source>
</evidence>
<keyword evidence="8" id="KW-1185">Reference proteome</keyword>
<keyword evidence="5" id="KW-0521">NADP</keyword>
<comment type="similarity">
    <text evidence="1 5">Belongs to the flavin oxidoreductase frp family.</text>
</comment>
<dbReference type="PANTHER" id="PTHR43425">
    <property type="entry name" value="OXYGEN-INSENSITIVE NADPH NITROREDUCTASE"/>
    <property type="match status" value="1"/>
</dbReference>
<keyword evidence="3 5" id="KW-0288">FMN</keyword>
<keyword evidence="4 5" id="KW-0560">Oxidoreductase</keyword>
<evidence type="ECO:0000256" key="4">
    <source>
        <dbReference type="ARBA" id="ARBA00023002"/>
    </source>
</evidence>
<gene>
    <name evidence="7" type="ORF">ACFQ47_08710</name>
</gene>
<evidence type="ECO:0000313" key="7">
    <source>
        <dbReference type="EMBL" id="MFD1432749.1"/>
    </source>
</evidence>
<reference evidence="8" key="1">
    <citation type="journal article" date="2019" name="Int. J. Syst. Evol. Microbiol.">
        <title>The Global Catalogue of Microorganisms (GCM) 10K type strain sequencing project: providing services to taxonomists for standard genome sequencing and annotation.</title>
        <authorList>
            <consortium name="The Broad Institute Genomics Platform"/>
            <consortium name="The Broad Institute Genome Sequencing Center for Infectious Disease"/>
            <person name="Wu L."/>
            <person name="Ma J."/>
        </authorList>
    </citation>
    <scope>NUCLEOTIDE SEQUENCE [LARGE SCALE GENOMIC DNA]</scope>
    <source>
        <strain evidence="8">CCM 8947</strain>
    </source>
</reference>
<name>A0ABW4CPB3_9LACO</name>
<evidence type="ECO:0000256" key="2">
    <source>
        <dbReference type="ARBA" id="ARBA00022630"/>
    </source>
</evidence>
<dbReference type="InterPro" id="IPR000415">
    <property type="entry name" value="Nitroreductase-like"/>
</dbReference>
<dbReference type="PANTHER" id="PTHR43425:SF2">
    <property type="entry name" value="OXYGEN-INSENSITIVE NADPH NITROREDUCTASE"/>
    <property type="match status" value="1"/>
</dbReference>
<proteinExistence type="inferred from homology"/>
<accession>A0ABW4CPB3</accession>
<sequence length="251" mass="27638">MATFDSRLSNQLHHRTIRRFLPAPINPATIDALVAVAQHTATSHFLQSFSMISITDPQLRRQIAAISKQDYVAGNGHLFIFVADQHRAWQIAQRAGITATHLGSADKFLQATSDALLAAQNVVNAAENLGLGTVLLVSILNDPLQLIDLLQLPRLTFPVIGLIVGVPDQAPQFKPRLDSALVHFENRYRLPADEAARVTAYDEVIREYYATRDTNQRAETFSHLISGSSQVLPAHRGDLKAALSQQGFFAE</sequence>